<dbReference type="GO" id="GO:0043007">
    <property type="term" value="P:maintenance of rDNA"/>
    <property type="evidence" value="ECO:0007669"/>
    <property type="project" value="TreeGrafter"/>
</dbReference>
<accession>A0A2A9P080</accession>
<feature type="compositionally biased region" description="Low complexity" evidence="5">
    <location>
        <begin position="12"/>
        <end position="47"/>
    </location>
</feature>
<evidence type="ECO:0000313" key="8">
    <source>
        <dbReference type="Proteomes" id="UP000242287"/>
    </source>
</evidence>
<feature type="transmembrane region" description="Helical" evidence="6">
    <location>
        <begin position="168"/>
        <end position="188"/>
    </location>
</feature>
<feature type="transmembrane region" description="Helical" evidence="6">
    <location>
        <begin position="288"/>
        <end position="310"/>
    </location>
</feature>
<keyword evidence="8" id="KW-1185">Reference proteome</keyword>
<gene>
    <name evidence="7" type="ORF">AMATHDRAFT_135569</name>
</gene>
<dbReference type="OrthoDB" id="3363151at2759"/>
<dbReference type="EMBL" id="KZ301970">
    <property type="protein sequence ID" value="PFH54347.1"/>
    <property type="molecule type" value="Genomic_DNA"/>
</dbReference>
<keyword evidence="3 6" id="KW-1133">Transmembrane helix</keyword>
<dbReference type="AlphaFoldDB" id="A0A2A9P080"/>
<protein>
    <recommendedName>
        <fullName evidence="9">Nuclear rim protein 1</fullName>
    </recommendedName>
</protein>
<organism evidence="7 8">
    <name type="scientific">Amanita thiersii Skay4041</name>
    <dbReference type="NCBI Taxonomy" id="703135"/>
    <lineage>
        <taxon>Eukaryota</taxon>
        <taxon>Fungi</taxon>
        <taxon>Dikarya</taxon>
        <taxon>Basidiomycota</taxon>
        <taxon>Agaricomycotina</taxon>
        <taxon>Agaricomycetes</taxon>
        <taxon>Agaricomycetidae</taxon>
        <taxon>Agaricales</taxon>
        <taxon>Pluteineae</taxon>
        <taxon>Amanitaceae</taxon>
        <taxon>Amanita</taxon>
    </lineage>
</organism>
<dbReference type="GO" id="GO:0012505">
    <property type="term" value="C:endomembrane system"/>
    <property type="evidence" value="ECO:0007669"/>
    <property type="project" value="UniProtKB-SubCell"/>
</dbReference>
<comment type="subcellular location">
    <subcellularLocation>
        <location evidence="1">Endomembrane system</location>
        <topology evidence="1">Multi-pass membrane protein</topology>
    </subcellularLocation>
</comment>
<dbReference type="Pfam" id="PF10332">
    <property type="entry name" value="DUF2418"/>
    <property type="match status" value="1"/>
</dbReference>
<evidence type="ECO:0000256" key="4">
    <source>
        <dbReference type="ARBA" id="ARBA00023136"/>
    </source>
</evidence>
<name>A0A2A9P080_9AGAR</name>
<evidence type="ECO:0008006" key="9">
    <source>
        <dbReference type="Google" id="ProtNLM"/>
    </source>
</evidence>
<feature type="transmembrane region" description="Helical" evidence="6">
    <location>
        <begin position="229"/>
        <end position="247"/>
    </location>
</feature>
<keyword evidence="2 6" id="KW-0812">Transmembrane</keyword>
<dbReference type="GO" id="GO:0007096">
    <property type="term" value="P:regulation of exit from mitosis"/>
    <property type="evidence" value="ECO:0007669"/>
    <property type="project" value="TreeGrafter"/>
</dbReference>
<dbReference type="Proteomes" id="UP000242287">
    <property type="component" value="Unassembled WGS sequence"/>
</dbReference>
<dbReference type="PANTHER" id="PTHR28293">
    <property type="entry name" value="NUCLEAR RIM PROTEIN 1"/>
    <property type="match status" value="1"/>
</dbReference>
<evidence type="ECO:0000256" key="5">
    <source>
        <dbReference type="SAM" id="MobiDB-lite"/>
    </source>
</evidence>
<feature type="transmembrane region" description="Helical" evidence="6">
    <location>
        <begin position="93"/>
        <end position="111"/>
    </location>
</feature>
<sequence length="368" mass="41860">MAFRRFAHQNYAASPTASPSNPSTPRTRPPVLTAYRSPASTSSISASVPFDWDAARSRKPPPYSTPLQNRTRKSFGTAKSGQTRKGVVRKKSLMERITSIPSAVAFQIALFPHNLPLPSPKASARIIGTIMHFLHFCIRVTQIRGVPDSDLGWEDMYREGDNSSWLDWTMPVSTFLFIAAFSNAVYLFSRIRTYHLHHQPEPLSSPNAKFVSTKLDLESEVPPSLAKRITLSIWYAFAYFWRFLLGMQPPAPLTSLSGKTTRVQELQVWNPGELELSLFSIYSPVHGFLWMALNSSNWILMTAIMVLIWFQLNTMTRAFTLLVKDREHIAAEVLNEYNQGFVYPRLYPVRKDAAVMTHQSEMIDLWED</sequence>
<evidence type="ECO:0000256" key="1">
    <source>
        <dbReference type="ARBA" id="ARBA00004127"/>
    </source>
</evidence>
<keyword evidence="4 6" id="KW-0472">Membrane</keyword>
<dbReference type="STRING" id="703135.A0A2A9P080"/>
<dbReference type="InterPro" id="IPR018819">
    <property type="entry name" value="Nur1/Mug154"/>
</dbReference>
<feature type="region of interest" description="Disordered" evidence="5">
    <location>
        <begin position="1"/>
        <end position="86"/>
    </location>
</feature>
<evidence type="ECO:0000256" key="6">
    <source>
        <dbReference type="SAM" id="Phobius"/>
    </source>
</evidence>
<evidence type="ECO:0000256" key="3">
    <source>
        <dbReference type="ARBA" id="ARBA00022989"/>
    </source>
</evidence>
<dbReference type="PANTHER" id="PTHR28293:SF1">
    <property type="entry name" value="NUCLEAR RIM PROTEIN 1"/>
    <property type="match status" value="1"/>
</dbReference>
<reference evidence="7 8" key="1">
    <citation type="submission" date="2014-02" db="EMBL/GenBank/DDBJ databases">
        <title>Transposable element dynamics among asymbiotic and ectomycorrhizal Amanita fungi.</title>
        <authorList>
            <consortium name="DOE Joint Genome Institute"/>
            <person name="Hess J."/>
            <person name="Skrede I."/>
            <person name="Wolfe B."/>
            <person name="LaButti K."/>
            <person name="Ohm R.A."/>
            <person name="Grigoriev I.V."/>
            <person name="Pringle A."/>
        </authorList>
    </citation>
    <scope>NUCLEOTIDE SEQUENCE [LARGE SCALE GENOMIC DNA]</scope>
    <source>
        <strain evidence="7 8">SKay4041</strain>
    </source>
</reference>
<proteinExistence type="predicted"/>
<evidence type="ECO:0000313" key="7">
    <source>
        <dbReference type="EMBL" id="PFH54347.1"/>
    </source>
</evidence>
<evidence type="ECO:0000256" key="2">
    <source>
        <dbReference type="ARBA" id="ARBA00022692"/>
    </source>
</evidence>